<evidence type="ECO:0000313" key="3">
    <source>
        <dbReference type="Proteomes" id="UP000637695"/>
    </source>
</evidence>
<feature type="compositionally biased region" description="Basic and acidic residues" evidence="1">
    <location>
        <begin position="35"/>
        <end position="65"/>
    </location>
</feature>
<protein>
    <submittedName>
        <fullName evidence="2">Uncharacterized protein</fullName>
    </submittedName>
</protein>
<gene>
    <name evidence="2" type="ORF">GCM10010885_10310</name>
</gene>
<comment type="caution">
    <text evidence="2">The sequence shown here is derived from an EMBL/GenBank/DDBJ whole genome shotgun (WGS) entry which is preliminary data.</text>
</comment>
<evidence type="ECO:0000256" key="1">
    <source>
        <dbReference type="SAM" id="MobiDB-lite"/>
    </source>
</evidence>
<dbReference type="EMBL" id="BMOY01000012">
    <property type="protein sequence ID" value="GGJ02964.1"/>
    <property type="molecule type" value="Genomic_DNA"/>
</dbReference>
<feature type="region of interest" description="Disordered" evidence="1">
    <location>
        <begin position="1"/>
        <end position="70"/>
    </location>
</feature>
<sequence length="88" mass="10419">MSDMKDARYSDVHTTHASGREDLRDRAVPGASLDDWNHEDGQLTAEKTHPRQSRQEWNVRHDRLNETGTNRRPRLTLDEVLRWYGDEY</sequence>
<dbReference type="AlphaFoldDB" id="A0A917NIH0"/>
<keyword evidence="3" id="KW-1185">Reference proteome</keyword>
<proteinExistence type="predicted"/>
<accession>A0A917NIH0</accession>
<organism evidence="2 3">
    <name type="scientific">Alicyclobacillus cellulosilyticus</name>
    <dbReference type="NCBI Taxonomy" id="1003997"/>
    <lineage>
        <taxon>Bacteria</taxon>
        <taxon>Bacillati</taxon>
        <taxon>Bacillota</taxon>
        <taxon>Bacilli</taxon>
        <taxon>Bacillales</taxon>
        <taxon>Alicyclobacillaceae</taxon>
        <taxon>Alicyclobacillus</taxon>
    </lineage>
</organism>
<dbReference type="RefSeq" id="WP_188881568.1">
    <property type="nucleotide sequence ID" value="NZ_BMOY01000012.1"/>
</dbReference>
<evidence type="ECO:0000313" key="2">
    <source>
        <dbReference type="EMBL" id="GGJ02964.1"/>
    </source>
</evidence>
<feature type="compositionally biased region" description="Basic and acidic residues" evidence="1">
    <location>
        <begin position="1"/>
        <end position="27"/>
    </location>
</feature>
<name>A0A917NIH0_9BACL</name>
<reference evidence="2" key="2">
    <citation type="submission" date="2020-09" db="EMBL/GenBank/DDBJ databases">
        <authorList>
            <person name="Sun Q."/>
            <person name="Ohkuma M."/>
        </authorList>
    </citation>
    <scope>NUCLEOTIDE SEQUENCE</scope>
    <source>
        <strain evidence="2">JCM 18487</strain>
    </source>
</reference>
<reference evidence="2" key="1">
    <citation type="journal article" date="2014" name="Int. J. Syst. Evol. Microbiol.">
        <title>Complete genome sequence of Corynebacterium casei LMG S-19264T (=DSM 44701T), isolated from a smear-ripened cheese.</title>
        <authorList>
            <consortium name="US DOE Joint Genome Institute (JGI-PGF)"/>
            <person name="Walter F."/>
            <person name="Albersmeier A."/>
            <person name="Kalinowski J."/>
            <person name="Ruckert C."/>
        </authorList>
    </citation>
    <scope>NUCLEOTIDE SEQUENCE</scope>
    <source>
        <strain evidence="2">JCM 18487</strain>
    </source>
</reference>
<dbReference type="Proteomes" id="UP000637695">
    <property type="component" value="Unassembled WGS sequence"/>
</dbReference>